<keyword evidence="4 9" id="KW-0863">Zinc-finger</keyword>
<dbReference type="Pfam" id="PF23115">
    <property type="entry name" value="zf-C2H2_STOP2_3rd"/>
    <property type="match status" value="1"/>
</dbReference>
<gene>
    <name evidence="12" type="ORF">Sango_0426400</name>
</gene>
<keyword evidence="7" id="KW-0804">Transcription</keyword>
<dbReference type="GO" id="GO:0010447">
    <property type="term" value="P:response to acidic pH"/>
    <property type="evidence" value="ECO:0007669"/>
    <property type="project" value="InterPro"/>
</dbReference>
<evidence type="ECO:0000313" key="13">
    <source>
        <dbReference type="Proteomes" id="UP001289374"/>
    </source>
</evidence>
<dbReference type="InterPro" id="IPR059161">
    <property type="entry name" value="Znf-C2H2_STOP1/2_3rd"/>
</dbReference>
<proteinExistence type="predicted"/>
<reference evidence="12" key="2">
    <citation type="journal article" date="2024" name="Plant">
        <title>Genomic evolution and insights into agronomic trait innovations of Sesamum species.</title>
        <authorList>
            <person name="Miao H."/>
            <person name="Wang L."/>
            <person name="Qu L."/>
            <person name="Liu H."/>
            <person name="Sun Y."/>
            <person name="Le M."/>
            <person name="Wang Q."/>
            <person name="Wei S."/>
            <person name="Zheng Y."/>
            <person name="Lin W."/>
            <person name="Duan Y."/>
            <person name="Cao H."/>
            <person name="Xiong S."/>
            <person name="Wang X."/>
            <person name="Wei L."/>
            <person name="Li C."/>
            <person name="Ma Q."/>
            <person name="Ju M."/>
            <person name="Zhao R."/>
            <person name="Li G."/>
            <person name="Mu C."/>
            <person name="Tian Q."/>
            <person name="Mei H."/>
            <person name="Zhang T."/>
            <person name="Gao T."/>
            <person name="Zhang H."/>
        </authorList>
    </citation>
    <scope>NUCLEOTIDE SEQUENCE</scope>
    <source>
        <strain evidence="12">K16</strain>
    </source>
</reference>
<dbReference type="SMART" id="SM00355">
    <property type="entry name" value="ZnF_C2H2"/>
    <property type="match status" value="2"/>
</dbReference>
<dbReference type="InterPro" id="IPR013087">
    <property type="entry name" value="Znf_C2H2_type"/>
</dbReference>
<dbReference type="Gene3D" id="3.30.160.60">
    <property type="entry name" value="Classic Zinc Finger"/>
    <property type="match status" value="1"/>
</dbReference>
<dbReference type="SUPFAM" id="SSF57667">
    <property type="entry name" value="beta-beta-alpha zinc fingers"/>
    <property type="match status" value="1"/>
</dbReference>
<evidence type="ECO:0000259" key="11">
    <source>
        <dbReference type="PROSITE" id="PS50157"/>
    </source>
</evidence>
<comment type="caution">
    <text evidence="12">The sequence shown here is derived from an EMBL/GenBank/DDBJ whole genome shotgun (WGS) entry which is preliminary data.</text>
</comment>
<feature type="compositionally biased region" description="Low complexity" evidence="10">
    <location>
        <begin position="131"/>
        <end position="140"/>
    </location>
</feature>
<dbReference type="PANTHER" id="PTHR46352">
    <property type="entry name" value="PROTEIN SENSITIVE TO PROTON RHIZOTOXICITY 1"/>
    <property type="match status" value="1"/>
</dbReference>
<keyword evidence="8" id="KW-0539">Nucleus</keyword>
<dbReference type="InterPro" id="IPR036236">
    <property type="entry name" value="Znf_C2H2_sf"/>
</dbReference>
<keyword evidence="2" id="KW-0479">Metal-binding</keyword>
<name>A0AAE2C481_9LAMI</name>
<dbReference type="PANTHER" id="PTHR46352:SF8">
    <property type="entry name" value="PROTEIN SENSITIVE TO PROTON RHIZOTOXICITY 2"/>
    <property type="match status" value="1"/>
</dbReference>
<evidence type="ECO:0000256" key="3">
    <source>
        <dbReference type="ARBA" id="ARBA00022737"/>
    </source>
</evidence>
<dbReference type="GO" id="GO:0005634">
    <property type="term" value="C:nucleus"/>
    <property type="evidence" value="ECO:0007669"/>
    <property type="project" value="UniProtKB-SubCell"/>
</dbReference>
<evidence type="ECO:0000256" key="9">
    <source>
        <dbReference type="PROSITE-ProRule" id="PRU00042"/>
    </source>
</evidence>
<dbReference type="InterPro" id="IPR044300">
    <property type="entry name" value="STOP1/2"/>
</dbReference>
<evidence type="ECO:0000313" key="12">
    <source>
        <dbReference type="EMBL" id="KAK4408454.1"/>
    </source>
</evidence>
<evidence type="ECO:0000256" key="2">
    <source>
        <dbReference type="ARBA" id="ARBA00022723"/>
    </source>
</evidence>
<evidence type="ECO:0000256" key="1">
    <source>
        <dbReference type="ARBA" id="ARBA00004123"/>
    </source>
</evidence>
<feature type="domain" description="C2H2-type" evidence="11">
    <location>
        <begin position="237"/>
        <end position="264"/>
    </location>
</feature>
<evidence type="ECO:0000256" key="4">
    <source>
        <dbReference type="ARBA" id="ARBA00022771"/>
    </source>
</evidence>
<dbReference type="AlphaFoldDB" id="A0AAE2C481"/>
<sequence length="409" mass="44646">MMITGATSCYPDGPQGIPIYGSGLDQEVISSSLEANSSAPSTHPSSFLYNLSVLKDKVHQVQSLASIFFSPDHGHPPESTAIAVPTMGTLIQEIIVTASSMMFACQQVALGSPSINNNATFDLHAHHRSSNKTTNAASAAGLAPSSDNPAVDEKGPSAAFFSSHHDALDHWYSDSYNNCNPTDDNNISNSTIEGSNCARELPQKTETNEGSSQGLLSPKNYDIVELDAADLLAKYTHYCQVCGKGFKRDANLRMHMRAHGDEYKSSAALSNPMKNASNMSGESNIPRLPRKYSCPQEGCRWNKNHAKFQPLKSMICVKNHYKRSHCPKMYDKLMGHVALFIGHKPVINSSTKLGSGPQNSAQMQVDQSSAFAVGGNLLAWYSVQYRITFVCKVDVCVVFFYTHHLYLLQ</sequence>
<evidence type="ECO:0000256" key="6">
    <source>
        <dbReference type="ARBA" id="ARBA00023015"/>
    </source>
</evidence>
<dbReference type="EMBL" id="JACGWL010000002">
    <property type="protein sequence ID" value="KAK4408454.1"/>
    <property type="molecule type" value="Genomic_DNA"/>
</dbReference>
<dbReference type="GO" id="GO:0008270">
    <property type="term" value="F:zinc ion binding"/>
    <property type="evidence" value="ECO:0007669"/>
    <property type="project" value="UniProtKB-KW"/>
</dbReference>
<dbReference type="PROSITE" id="PS00028">
    <property type="entry name" value="ZINC_FINGER_C2H2_1"/>
    <property type="match status" value="1"/>
</dbReference>
<dbReference type="PROSITE" id="PS50157">
    <property type="entry name" value="ZINC_FINGER_C2H2_2"/>
    <property type="match status" value="1"/>
</dbReference>
<dbReference type="FunFam" id="3.30.160.60:FF:000145">
    <property type="entry name" value="Zinc finger protein 574"/>
    <property type="match status" value="1"/>
</dbReference>
<accession>A0AAE2C481</accession>
<evidence type="ECO:0000256" key="10">
    <source>
        <dbReference type="SAM" id="MobiDB-lite"/>
    </source>
</evidence>
<keyword evidence="3" id="KW-0677">Repeat</keyword>
<comment type="subcellular location">
    <subcellularLocation>
        <location evidence="1">Nucleus</location>
    </subcellularLocation>
</comment>
<evidence type="ECO:0000256" key="5">
    <source>
        <dbReference type="ARBA" id="ARBA00022833"/>
    </source>
</evidence>
<organism evidence="12 13">
    <name type="scientific">Sesamum angolense</name>
    <dbReference type="NCBI Taxonomy" id="2727404"/>
    <lineage>
        <taxon>Eukaryota</taxon>
        <taxon>Viridiplantae</taxon>
        <taxon>Streptophyta</taxon>
        <taxon>Embryophyta</taxon>
        <taxon>Tracheophyta</taxon>
        <taxon>Spermatophyta</taxon>
        <taxon>Magnoliopsida</taxon>
        <taxon>eudicotyledons</taxon>
        <taxon>Gunneridae</taxon>
        <taxon>Pentapetalae</taxon>
        <taxon>asterids</taxon>
        <taxon>lamiids</taxon>
        <taxon>Lamiales</taxon>
        <taxon>Pedaliaceae</taxon>
        <taxon>Sesamum</taxon>
    </lineage>
</organism>
<keyword evidence="5" id="KW-0862">Zinc</keyword>
<evidence type="ECO:0000256" key="7">
    <source>
        <dbReference type="ARBA" id="ARBA00023163"/>
    </source>
</evidence>
<feature type="region of interest" description="Disordered" evidence="10">
    <location>
        <begin position="127"/>
        <end position="158"/>
    </location>
</feature>
<dbReference type="GO" id="GO:0010044">
    <property type="term" value="P:response to aluminum ion"/>
    <property type="evidence" value="ECO:0007669"/>
    <property type="project" value="InterPro"/>
</dbReference>
<protein>
    <submittedName>
        <fullName evidence="12">Protein SENSITIVE TO PROTON RHIZOTOXICITY 2</fullName>
    </submittedName>
</protein>
<keyword evidence="6" id="KW-0805">Transcription regulation</keyword>
<evidence type="ECO:0000256" key="8">
    <source>
        <dbReference type="ARBA" id="ARBA00023242"/>
    </source>
</evidence>
<dbReference type="Proteomes" id="UP001289374">
    <property type="component" value="Unassembled WGS sequence"/>
</dbReference>
<keyword evidence="13" id="KW-1185">Reference proteome</keyword>
<reference evidence="12" key="1">
    <citation type="submission" date="2020-06" db="EMBL/GenBank/DDBJ databases">
        <authorList>
            <person name="Li T."/>
            <person name="Hu X."/>
            <person name="Zhang T."/>
            <person name="Song X."/>
            <person name="Zhang H."/>
            <person name="Dai N."/>
            <person name="Sheng W."/>
            <person name="Hou X."/>
            <person name="Wei L."/>
        </authorList>
    </citation>
    <scope>NUCLEOTIDE SEQUENCE</scope>
    <source>
        <strain evidence="12">K16</strain>
        <tissue evidence="12">Leaf</tissue>
    </source>
</reference>